<dbReference type="Gene3D" id="2.60.120.860">
    <property type="match status" value="1"/>
</dbReference>
<dbReference type="Proteomes" id="UP000553776">
    <property type="component" value="Unassembled WGS sequence"/>
</dbReference>
<comment type="caution">
    <text evidence="3">The sequence shown here is derived from an EMBL/GenBank/DDBJ whole genome shotgun (WGS) entry which is preliminary data.</text>
</comment>
<dbReference type="Pfam" id="PF05709">
    <property type="entry name" value="Sipho_tail"/>
    <property type="match status" value="1"/>
</dbReference>
<feature type="domain" description="Siphovirus-type tail component RIFT-related" evidence="1">
    <location>
        <begin position="24"/>
        <end position="125"/>
    </location>
</feature>
<feature type="domain" description="Siphovirus-type tail component C-terminal" evidence="2">
    <location>
        <begin position="177"/>
        <end position="266"/>
    </location>
</feature>
<evidence type="ECO:0000313" key="4">
    <source>
        <dbReference type="Proteomes" id="UP000553776"/>
    </source>
</evidence>
<gene>
    <name evidence="3" type="ORF">H7B90_00670</name>
</gene>
<evidence type="ECO:0000313" key="3">
    <source>
        <dbReference type="EMBL" id="MBB6689904.1"/>
    </source>
</evidence>
<dbReference type="RefSeq" id="WP_185133930.1">
    <property type="nucleotide sequence ID" value="NZ_JACJVR010000002.1"/>
</dbReference>
<dbReference type="InterPro" id="IPR006520">
    <property type="entry name" value="Dit_BPSPP_N"/>
</dbReference>
<dbReference type="EMBL" id="JACJVR010000002">
    <property type="protein sequence ID" value="MBB6689904.1"/>
    <property type="molecule type" value="Genomic_DNA"/>
</dbReference>
<dbReference type="InterPro" id="IPR054738">
    <property type="entry name" value="Siphovirus-type_tail_C"/>
</dbReference>
<protein>
    <submittedName>
        <fullName evidence="3">Phage tail family protein</fullName>
    </submittedName>
</protein>
<reference evidence="3 4" key="1">
    <citation type="submission" date="2020-08" db="EMBL/GenBank/DDBJ databases">
        <title>Cohnella phylogeny.</title>
        <authorList>
            <person name="Dunlap C."/>
        </authorList>
    </citation>
    <scope>NUCLEOTIDE SEQUENCE [LARGE SCALE GENOMIC DNA]</scope>
    <source>
        <strain evidence="3 4">DSM 25239</strain>
    </source>
</reference>
<dbReference type="Pfam" id="PF22768">
    <property type="entry name" value="SPP1_Dit"/>
    <property type="match status" value="1"/>
</dbReference>
<evidence type="ECO:0000259" key="1">
    <source>
        <dbReference type="Pfam" id="PF05709"/>
    </source>
</evidence>
<name>A0A841TWB8_9BACL</name>
<dbReference type="NCBIfam" id="TIGR01633">
    <property type="entry name" value="phi3626_gp14_N"/>
    <property type="match status" value="1"/>
</dbReference>
<sequence>MIDNGGATFGGVAFSSLGLLVTKANIPLLPETRQSEEEIPGLDGTIDLLTEYGPRMIELEVTMLASDETDYQIRLQKIAKVFNARAGVKPLILDRMTGKRWMCKYNGQIPIEKMATLGTFTLPFKAFFPFSESVTDTGTPIAYGQGYTYGMGFRYGGGRYSFLVTSSPKALVVYHAGTHEAYPVIRLTGSGSNITIRNETTGEQCTLSVIMAAGDVVEVRCAPLEQVVIRNGTDITRAHSGIFPRLVEGDNNISITATAPSLTVAFIFRHTYLY</sequence>
<keyword evidence="4" id="KW-1185">Reference proteome</keyword>
<dbReference type="Gene3D" id="2.40.30.200">
    <property type="match status" value="1"/>
</dbReference>
<proteinExistence type="predicted"/>
<accession>A0A841TWB8</accession>
<evidence type="ECO:0000259" key="2">
    <source>
        <dbReference type="Pfam" id="PF22768"/>
    </source>
</evidence>
<organism evidence="3 4">
    <name type="scientific">Cohnella xylanilytica</name>
    <dbReference type="NCBI Taxonomy" id="557555"/>
    <lineage>
        <taxon>Bacteria</taxon>
        <taxon>Bacillati</taxon>
        <taxon>Bacillota</taxon>
        <taxon>Bacilli</taxon>
        <taxon>Bacillales</taxon>
        <taxon>Paenibacillaceae</taxon>
        <taxon>Cohnella</taxon>
    </lineage>
</organism>
<dbReference type="AlphaFoldDB" id="A0A841TWB8"/>
<dbReference type="InterPro" id="IPR008841">
    <property type="entry name" value="Siphovirus-type_tail_N"/>
</dbReference>